<accession>A0A837I9U5</accession>
<protein>
    <submittedName>
        <fullName evidence="1">Uncharacterized protein</fullName>
    </submittedName>
</protein>
<comment type="caution">
    <text evidence="1">The sequence shown here is derived from an EMBL/GenBank/DDBJ whole genome shotgun (WGS) entry which is preliminary data.</text>
</comment>
<dbReference type="EMBL" id="LCHP01000004">
    <property type="protein sequence ID" value="KKT36863.1"/>
    <property type="molecule type" value="Genomic_DNA"/>
</dbReference>
<evidence type="ECO:0000313" key="2">
    <source>
        <dbReference type="Proteomes" id="UP000033815"/>
    </source>
</evidence>
<dbReference type="Proteomes" id="UP000033815">
    <property type="component" value="Unassembled WGS sequence"/>
</dbReference>
<gene>
    <name evidence="1" type="ORF">UW25_C0004G0191</name>
</gene>
<name>A0A837I9U5_9BACT</name>
<evidence type="ECO:0000313" key="1">
    <source>
        <dbReference type="EMBL" id="KKT36863.1"/>
    </source>
</evidence>
<sequence>MFMTKQIFSAFKVITLAIVLSFGLSYVYAWTAPTAAPPTGNVSAPINTSATAQTKAGGLTFGSLNGGNPNGGINGASNPLRLIVNNGLLEPALTLGYYSSGYGLDLWVGTSGLAPIYFDNRNEDAIIFRRKTYSTPVESMRIDANGLNVSGTIKASGGYVGNGPIPLTPHYVTRTEDTYSGTPGYNYRYCNGFTNHDTCNGDYNSAYTCSKSENKGPCTDAVPYPAPRTDWGWCGSYFYDRTVTCRTNEVLSTYDDN</sequence>
<organism evidence="1 2">
    <name type="scientific">Candidatus Nomurabacteria bacterium GW2011_GWB1_44_12</name>
    <dbReference type="NCBI Taxonomy" id="1618748"/>
    <lineage>
        <taxon>Bacteria</taxon>
        <taxon>Candidatus Nomuraibacteriota</taxon>
    </lineage>
</organism>
<dbReference type="AlphaFoldDB" id="A0A837I9U5"/>
<reference evidence="1 2" key="1">
    <citation type="journal article" date="2015" name="Nature">
        <title>rRNA introns, odd ribosomes, and small enigmatic genomes across a large radiation of phyla.</title>
        <authorList>
            <person name="Brown C.T."/>
            <person name="Hug L.A."/>
            <person name="Thomas B.C."/>
            <person name="Sharon I."/>
            <person name="Castelle C.J."/>
            <person name="Singh A."/>
            <person name="Wilkins M.J."/>
            <person name="Williams K.H."/>
            <person name="Banfield J.F."/>
        </authorList>
    </citation>
    <scope>NUCLEOTIDE SEQUENCE [LARGE SCALE GENOMIC DNA]</scope>
</reference>
<proteinExistence type="predicted"/>